<dbReference type="SUPFAM" id="SSF52777">
    <property type="entry name" value="CoA-dependent acyltransferases"/>
    <property type="match status" value="1"/>
</dbReference>
<dbReference type="NCBIfam" id="TIGR02946">
    <property type="entry name" value="acyl_WS_DGAT"/>
    <property type="match status" value="1"/>
</dbReference>
<evidence type="ECO:0000256" key="6">
    <source>
        <dbReference type="ARBA" id="ARBA00022679"/>
    </source>
</evidence>
<dbReference type="EC" id="2.3.1.20" evidence="4 11"/>
<proteinExistence type="inferred from homology"/>
<evidence type="ECO:0000259" key="14">
    <source>
        <dbReference type="Pfam" id="PF06974"/>
    </source>
</evidence>
<evidence type="ECO:0000259" key="13">
    <source>
        <dbReference type="Pfam" id="PF03007"/>
    </source>
</evidence>
<evidence type="ECO:0000256" key="7">
    <source>
        <dbReference type="ARBA" id="ARBA00022798"/>
    </source>
</evidence>
<feature type="domain" description="O-acyltransferase WSD1 C-terminal" evidence="14">
    <location>
        <begin position="317"/>
        <end position="462"/>
    </location>
</feature>
<comment type="similarity">
    <text evidence="3 11">Belongs to the long-chain O-acyltransferase family.</text>
</comment>
<accession>A0ABX6IF85</accession>
<dbReference type="Pfam" id="PF03007">
    <property type="entry name" value="WS_DGAT_cat"/>
    <property type="match status" value="1"/>
</dbReference>
<protein>
    <recommendedName>
        <fullName evidence="4 11">Diacylglycerol O-acyltransferase</fullName>
        <ecNumber evidence="4 11">2.3.1.20</ecNumber>
    </recommendedName>
</protein>
<comment type="pathway">
    <text evidence="1 11">Glycerolipid metabolism; triacylglycerol biosynthesis.</text>
</comment>
<keyword evidence="6 11" id="KW-0808">Transferase</keyword>
<dbReference type="InterPro" id="IPR014292">
    <property type="entry name" value="Acyl_transf_WS/DGAT"/>
</dbReference>
<keyword evidence="8 11" id="KW-0443">Lipid metabolism</keyword>
<evidence type="ECO:0000256" key="9">
    <source>
        <dbReference type="ARBA" id="ARBA00023315"/>
    </source>
</evidence>
<dbReference type="PANTHER" id="PTHR31650:SF1">
    <property type="entry name" value="WAX ESTER SYNTHASE_DIACYLGLYCEROL ACYLTRANSFERASE 4-RELATED"/>
    <property type="match status" value="1"/>
</dbReference>
<reference evidence="15" key="1">
    <citation type="journal article" date="2021" name="Nat. Microbiol.">
        <title>Cocultivation of an ultrasmall environmental parasitic bacterium with lytic ability against bacteria associated with wastewater foams.</title>
        <authorList>
            <person name="Batinovic S."/>
            <person name="Rose J.J.A."/>
            <person name="Ratcliffe J."/>
            <person name="Seviour R.J."/>
            <person name="Petrovski S."/>
        </authorList>
    </citation>
    <scope>NUCLEOTIDE SEQUENCE</scope>
    <source>
        <strain evidence="15">CON9</strain>
    </source>
</reference>
<name>A0ABX6IF85_9ACTN</name>
<evidence type="ECO:0000256" key="8">
    <source>
        <dbReference type="ARBA" id="ARBA00023098"/>
    </source>
</evidence>
<comment type="catalytic activity">
    <reaction evidence="10 11">
        <text>an acyl-CoA + a 1,2-diacyl-sn-glycerol = a triacyl-sn-glycerol + CoA</text>
        <dbReference type="Rhea" id="RHEA:10868"/>
        <dbReference type="ChEBI" id="CHEBI:17815"/>
        <dbReference type="ChEBI" id="CHEBI:57287"/>
        <dbReference type="ChEBI" id="CHEBI:58342"/>
        <dbReference type="ChEBI" id="CHEBI:64615"/>
        <dbReference type="EC" id="2.3.1.20"/>
    </reaction>
</comment>
<comment type="pathway">
    <text evidence="2">Lipid metabolism.</text>
</comment>
<dbReference type="EMBL" id="CP045809">
    <property type="protein sequence ID" value="QHN33950.1"/>
    <property type="molecule type" value="Genomic_DNA"/>
</dbReference>
<keyword evidence="16" id="KW-1185">Reference proteome</keyword>
<gene>
    <name evidence="15" type="ORF">GII31_02540</name>
</gene>
<sequence>MQYMPITESMFLIAETREQPMHVGGLQLFEPREGQSSSDLAEEVFDAFHNGTEVSELFRKRPASPAPILGNLFWTHDEEIDFDYHVRRVVLPRPGRVRELLRYVSLNHGALLDRNRPMWEVHIIEGLNDGRLALYTKVHHSLVDGVTALRILGRTLSTDPEDRSGRTPWSLQTRPRPARQKASANEETGAIPLISGVLGAAGAAAGVAGQMAGLAPAAARIAWSAVREDDYAAPLTSAPRTLLDVPIGSARRFAGEKWELSRLKAVAKALEVTLNDVVLAMCSGALRSYLIDQDALPDSSMVAALPVSLHTDEDKDGNAITAIMCKLGTEQPDPGQRVRTIVASTGEAKKVVRGLAPLQQLALGAANIAPLALATVPGFVRYVPPQFNLMISNVPGPGKELYWNGARLTDMYPVSVVMEGLALNITVTTTANHMNFGLIGARKELPSLQRLLTHLGTALEELEKLADTVARD</sequence>
<keyword evidence="7 11" id="KW-0319">Glycerol metabolism</keyword>
<evidence type="ECO:0000256" key="3">
    <source>
        <dbReference type="ARBA" id="ARBA00009587"/>
    </source>
</evidence>
<feature type="region of interest" description="Disordered" evidence="12">
    <location>
        <begin position="157"/>
        <end position="185"/>
    </location>
</feature>
<feature type="domain" description="O-acyltransferase WSD1-like N-terminal" evidence="13">
    <location>
        <begin position="8"/>
        <end position="278"/>
    </location>
</feature>
<evidence type="ECO:0000313" key="16">
    <source>
        <dbReference type="Proteomes" id="UP001059836"/>
    </source>
</evidence>
<evidence type="ECO:0000256" key="1">
    <source>
        <dbReference type="ARBA" id="ARBA00004771"/>
    </source>
</evidence>
<evidence type="ECO:0000256" key="10">
    <source>
        <dbReference type="ARBA" id="ARBA00048109"/>
    </source>
</evidence>
<dbReference type="PANTHER" id="PTHR31650">
    <property type="entry name" value="O-ACYLTRANSFERASE (WSD1-LIKE) FAMILY PROTEIN"/>
    <property type="match status" value="1"/>
</dbReference>
<dbReference type="InterPro" id="IPR009721">
    <property type="entry name" value="O-acyltransferase_WSD1_C"/>
</dbReference>
<evidence type="ECO:0000256" key="11">
    <source>
        <dbReference type="RuleBase" id="RU361241"/>
    </source>
</evidence>
<dbReference type="Pfam" id="PF06974">
    <property type="entry name" value="WS_DGAT_C"/>
    <property type="match status" value="1"/>
</dbReference>
<evidence type="ECO:0000256" key="4">
    <source>
        <dbReference type="ARBA" id="ARBA00013244"/>
    </source>
</evidence>
<dbReference type="InterPro" id="IPR004255">
    <property type="entry name" value="O-acyltransferase_WSD1_N"/>
</dbReference>
<evidence type="ECO:0000256" key="12">
    <source>
        <dbReference type="SAM" id="MobiDB-lite"/>
    </source>
</evidence>
<evidence type="ECO:0000256" key="5">
    <source>
        <dbReference type="ARBA" id="ARBA00022516"/>
    </source>
</evidence>
<evidence type="ECO:0000313" key="15">
    <source>
        <dbReference type="EMBL" id="QHN33950.1"/>
    </source>
</evidence>
<dbReference type="Proteomes" id="UP001059836">
    <property type="component" value="Chromosome"/>
</dbReference>
<dbReference type="InterPro" id="IPR045034">
    <property type="entry name" value="O-acyltransferase_WSD1-like"/>
</dbReference>
<dbReference type="RefSeq" id="WP_260840262.1">
    <property type="nucleotide sequence ID" value="NZ_CP045809.1"/>
</dbReference>
<keyword evidence="5 11" id="KW-0444">Lipid biosynthesis</keyword>
<keyword evidence="9 11" id="KW-0012">Acyltransferase</keyword>
<organism evidence="15 16">
    <name type="scientific">Gordonia pseudamarae</name>
    <dbReference type="NCBI Taxonomy" id="2831662"/>
    <lineage>
        <taxon>Bacteria</taxon>
        <taxon>Bacillati</taxon>
        <taxon>Actinomycetota</taxon>
        <taxon>Actinomycetes</taxon>
        <taxon>Mycobacteriales</taxon>
        <taxon>Gordoniaceae</taxon>
        <taxon>Gordonia</taxon>
    </lineage>
</organism>
<evidence type="ECO:0000256" key="2">
    <source>
        <dbReference type="ARBA" id="ARBA00005189"/>
    </source>
</evidence>